<evidence type="ECO:0000259" key="3">
    <source>
        <dbReference type="Pfam" id="PF21769"/>
    </source>
</evidence>
<accession>A0A191VYC7</accession>
<evidence type="ECO:0000259" key="4">
    <source>
        <dbReference type="Pfam" id="PF21867"/>
    </source>
</evidence>
<evidence type="ECO:0000259" key="2">
    <source>
        <dbReference type="Pfam" id="PF18760"/>
    </source>
</evidence>
<evidence type="ECO:0000313" key="7">
    <source>
        <dbReference type="Proteomes" id="UP000259721"/>
    </source>
</evidence>
<dbReference type="Proteomes" id="UP000259721">
    <property type="component" value="Segment"/>
</dbReference>
<dbReference type="Pfam" id="PF18760">
    <property type="entry name" value="ART-PolyVal"/>
    <property type="match status" value="1"/>
</dbReference>
<feature type="region of interest" description="Disordered" evidence="1">
    <location>
        <begin position="1321"/>
        <end position="1361"/>
    </location>
</feature>
<evidence type="ECO:0000313" key="6">
    <source>
        <dbReference type="EMBL" id="ANJ20714.1"/>
    </source>
</evidence>
<keyword evidence="7" id="KW-1185">Reference proteome</keyword>
<feature type="domain" description="Virion DNA-directed RNA polymerase" evidence="4">
    <location>
        <begin position="1647"/>
        <end position="1755"/>
    </location>
</feature>
<feature type="compositionally biased region" description="Gly residues" evidence="1">
    <location>
        <begin position="2580"/>
        <end position="2594"/>
    </location>
</feature>
<proteinExistence type="predicted"/>
<feature type="compositionally biased region" description="Polar residues" evidence="1">
    <location>
        <begin position="907"/>
        <end position="927"/>
    </location>
</feature>
<protein>
    <submittedName>
        <fullName evidence="6">VRNAP protein</fullName>
    </submittedName>
</protein>
<feature type="compositionally biased region" description="Acidic residues" evidence="1">
    <location>
        <begin position="1337"/>
        <end position="1347"/>
    </location>
</feature>
<feature type="compositionally biased region" description="Acidic residues" evidence="1">
    <location>
        <begin position="1116"/>
        <end position="1125"/>
    </location>
</feature>
<feature type="domain" description="ART-PolyVal-like" evidence="2">
    <location>
        <begin position="968"/>
        <end position="1077"/>
    </location>
</feature>
<evidence type="ECO:0000259" key="5">
    <source>
        <dbReference type="Pfam" id="PF21894"/>
    </source>
</evidence>
<gene>
    <name evidence="6" type="ORF">DSp06_gp57</name>
</gene>
<name>A0A191VYC7_9CAUD</name>
<dbReference type="EMBL" id="KU885988">
    <property type="protein sequence ID" value="ANJ20714.1"/>
    <property type="molecule type" value="Genomic_DNA"/>
</dbReference>
<evidence type="ECO:0000256" key="1">
    <source>
        <dbReference type="SAM" id="MobiDB-lite"/>
    </source>
</evidence>
<feature type="region of interest" description="Disordered" evidence="1">
    <location>
        <begin position="905"/>
        <end position="969"/>
    </location>
</feature>
<feature type="region of interest" description="Disordered" evidence="1">
    <location>
        <begin position="1087"/>
        <end position="1125"/>
    </location>
</feature>
<dbReference type="Pfam" id="PF21894">
    <property type="entry name" value="N4_RNAP_helical"/>
    <property type="match status" value="1"/>
</dbReference>
<dbReference type="Pfam" id="PF21769">
    <property type="entry name" value="vRNAP_dom"/>
    <property type="match status" value="1"/>
</dbReference>
<dbReference type="InterPro" id="IPR049522">
    <property type="entry name" value="ART-PolyVal_dom"/>
</dbReference>
<feature type="compositionally biased region" description="Polar residues" evidence="1">
    <location>
        <begin position="1321"/>
        <end position="1335"/>
    </location>
</feature>
<sequence length="3679" mass="403577">MVDTPRTPSPDDIIAESLRDTVTQDIAAVAEDRGNDLAQTELHTDLREMSQLELAAKYGNEVAMNRHRLMDGRDRLQQSDNAEQGFGERALDIAKSASIGAYRDIGSIGIIADSYARAWWNDEGLDGGRRRSAELLAAHGDIVAGMQEQNLSQELQDRRYFEAIEGELDRADSQAQYERDLAEGDSPLFAGLAHQGRDALNAVERFTRDPSLAGNIIAESIGSMVFTAPLGGASGAVAKGMTARMTQNALAQRVAQATAISAATGAPEVTNLYSETVQDVMGVPIEVLSETSPVFQAIMDENPDMTPEEARVQLAGITAETAAVRQIAPTIAFGYVTNRFEALGPAAFRGNSIAQNLLQVAGEGVEEALQGGSATVNRNVAVEEMANIGRATFEGVGEEAAIGALAGMGTAAALGSPRMAVQTGTATGRVIANQARNAADALFTETQFNDPLRQDIVGTASPAQRATQAASDLAGNVTTQARNLASTVAQSPAVAYATDFVSRENNNDATQASQDALDANETIISLVDEGNLDDQVVANLSTVDTPSEGFAGLEGNNVVETVAGITAKMSERGFRPSDEDTAFAATQINRLRQVAESLPVGAKRRIGKILSSKTATKILADAEKLDLNTNTPTGPVTPQEVSTTVNVAKTNPANVDPDRTDQLLEESGENISEQDLKITRAASNVSRAINGNLDSRIEIERSNGVTLSREGEATGKGESVQQTSRSILAAGFKTRSGKTLPSVNDMAANIITGLQSPTGEFTDREGNKTTVQREVKRLRNFVQHMNNRIEALNESFDNNFVNPKTGQLSGPTVKFSGLANGERFYDKDSPDNYFAPVRYSRGAPGSVAFAQQVENDTRTAETVLASIQKEFPEIFEGLSEVVPVTLRKENDSPTAIEGEANARAEETIQTENPRNDIDSSVETNPSETIDEETAPAVSEEGQNTDVTDDGITREDPPMEINGDDIISDENGDPITFYHGTNAVFSEFRDGGIFLTTRKGLAREFARGDGTGTPRLISMNVRLANPLSEQVPDGMDPQDFWLANALTLEQRKAEGRYDGILLFNENEGMIIAESNDQIIQLDTDVDGTLSDEERSQTIEGSDGAVESDEGATATEEGSTETEESELDATLPWNDFVDQMTDAEKARMRETLKARRDNARNQMKLVFGPLASAVRVLNVMPARANDLGRAVFDTREVRMREDLFDENQELTAQGRAVLVHEVGHIVDNHRNPDGDMPVSSARTFFKGGKVFNEMNALRGNLSNYFNGRLEYAFTRGTPEQISSELFAVATEMAFTTEVIEGDLSETAAVLEHVYGDLIGTEATGTATEVSETEVQQPDTDGDTGGDVDGDTTPAEDAGSEVESGDYRVNPTFFSFFKAKDTEAHPKNLGEFLTVTEGSPLNSQTKEFVKSLRPVIAESLSARLDKKVKDGGVTKTIRQHILDGRTQFRRFKAGLLVDPETGEFSDRVIDMAAVAMADWLLTNTGSDPNRLEETLEKLGVSVNDINDGDFNSILNGVPPNQAGDGLAFDLMRLLDIEEDPESAVDDLEGTMQGFAKELFTALSENTDLVSVEKVTTTREEGDRDIFTIIVNNGEMREIRDATRAENGPGKKLTAKEVLFGDSAPIYAVGEKLTSVARTQDRTRVQLSDVERKALQKMQDTPNYVDAAAATVFSGIENLRRLFGYDETVDNNPNPVLQRSIRGKNLSIEMNIAETQALLSAAGNPSNRMPVYFPYGITKVGRHQAQGPNPQSNKVMRAVVAPTWSTVDVTDLDNFWIAVGQASDIGGINKAEKLSHADIIANASEKFYAKFGDAVPHIKNLIRSGEVDQDALFETTGVIEPQQLKAIIAVAQLEMAVEDGASTFDTSLSFELDGLTNGVANMMVNFGQGELTPEDYSNFQKVGFFIGKMGETVNKYYAKAGSLDMYETVSRLGDKMLGNMKGLEPWQQEQRGAAVRLAATIGNFDIDEESGVITMSRNSSKNPMTKVNYGSGVRGVAVGVADDMMLKFYEEMQKRPPEVPVDEYFYPGFKKDMETMGLIIDDKPSRSKVFDKESIKKFRTRIQYTIGDTLTEATQQVIGEKINEFNDLMVFSTNVQSQYLRDIYEIRLNELAERLENEGIIKSKKNLSQIPRKYFRELELELGQMAPLFVSDDQTLAIGGFQKGRGLIRTSSNFDEQINDFAYMRLPDDVGVRSIPFSVIGSGDAMMMNYIFGTEGAPDDVLGIFDGLDIPLSKIQDYAPRVNQAVSQTWQRDVMSMAVENFRGFINSDVDADILSQAYQKVMDKNKKSSVTASNVADLMVQLDQRLAANKARKAVFKTVAASVDQMGGSDVGYTREGREVGFTELNVLIAREMEGKPAEVQEDVRAEVFETKADAFLKSLRFTAKQKQVLDIIMPGLSDETRVVLGTVDQIRDWQTQNNPDNGAIMTDANGAYDHVNDIVYLTTDKPETVLHEMVHAATFKRVENHYNGDRQAAVTRMESLMRDFLKIEDGGQTVRDAQAAILRHVNQTDPTRQAMAVNEFMAYVLANSQVRRKAEKTTPLQAIGEKLIALMRRLMGGVSRDMFTQTAFNTKIIIDPPLDDVTGGGGNGDGGSGDGGDLTPMSNNYTNYWIEKLVGYIDGLGDDATGTRRRRDTAQDILNADAVIDSLRQAGMLRNPEDRQTFRAIYGIMKSEMTLDPNSLIALTKVFQHVEENMTPEMFGSGSEAGNEYSAVINSFGSFKRGDTSDAVAVMFALQQTSQKFRDVVAQIPEPETQQVTGTLNSYLHRGTQIFMSKLMGSIQDGAPQEVLDGLKQTLIEANNEKEYAVLRGVTKTLDAADNLISNRFEKAAVGMRNIDAQVKAEQEGSMKQYLTSSVTFITNFLDDTGTALTGQAAQRAAHAGIPILSMVPVRELVDEFVGTNKDNEEVVAMMDVVNAKVTGMRQGYREQLPGIFNRQFREAPVPEQWASMQRTLGNTDFTRYVDVNNLQPSLQMLEEGAARRRQISILENQLQGVLSPSNFNDMKEKAQQLADFMNKKSVGKLLVRNAYAIAKNLEGDVSDQVVEWIDELITMYAIDTMDADVREITVQLWQNDADGIRPMIAYMQYLNQQEDAKAVGEAARLNGYKGYLPNVGRENHRIVVAEDSMEEDMLHRGYKKVAPFTGDVNNAFPRSYYVTNISQQGAYSQGVMQNVSSTYRGVDVNTGLTVTGDAVGFISGEDVVNQVAEELVLDSYELEDPNETLMPVFDGEGAIVGFERSVNPVLSEALLGRDENLATNLGAWAGRQVEESLAYEYNRALVDKLDEMWQNRETGTDDQFVNLKTTTDPIYKESFKLIPHEIKSYMDSKFDGQGPMIMESMVNLSVGYREASVADLWTGKTRMPKELVKTVQAVTRQQFGQKSLRTLMVQAEQGFQGIVSDAKDIIVVKSLVVPVANTQANIIQLSTNGVPNKKIVQGYRKKLAEITEFNKNDVKLKELENQRRMTQDPRRQRLIDDKIQVINDLNAKMSIAPMIAAGAYKQLSEGITDLDRAQTNGGLADWLESKADQLPDTLGNIAKIGMVSKSTDLYRAANRATQYGDFLAKSIYYDHLLDQGLDPVAAIRVMNEEFVNFSALPGRTRSMLERNGLSWFMAFKIRIAKIAAKQMRNNPFRAMALNSITDTGSPIQDNIFTVIGEGRMDYATGYEMLWGAPELNPWVNLMSD</sequence>
<dbReference type="Pfam" id="PF21867">
    <property type="entry name" value="vRNAP_dom_2"/>
    <property type="match status" value="1"/>
</dbReference>
<organism evidence="6 7">
    <name type="scientific">Dinoroseobacter phage DS-1410Ws-06</name>
    <dbReference type="NCBI Taxonomy" id="1815983"/>
    <lineage>
        <taxon>Viruses</taxon>
        <taxon>Duplodnaviria</taxon>
        <taxon>Heunggongvirae</taxon>
        <taxon>Uroviricota</taxon>
        <taxon>Caudoviricetes</taxon>
        <taxon>Schitoviridae</taxon>
        <taxon>Rhodovirinae</taxon>
        <taxon>Sanyabayvirus</taxon>
        <taxon>Sanyabayvirus DS1410Ws06</taxon>
    </lineage>
</organism>
<reference evidence="6 7" key="1">
    <citation type="journal article" date="2016" name="Curr. Microbiol.">
        <title>Characterization and Complete Genome Sequences of Three N4-Like Roseobacter Phages Isolated from the South China Sea.</title>
        <authorList>
            <person name="Li B."/>
            <person name="Zhang S."/>
            <person name="Long L."/>
            <person name="Huang S."/>
        </authorList>
    </citation>
    <scope>NUCLEOTIDE SEQUENCE [LARGE SCALE GENOMIC DNA]</scope>
</reference>
<dbReference type="Gene3D" id="3.30.70.2440">
    <property type="match status" value="2"/>
</dbReference>
<dbReference type="InterPro" id="IPR049432">
    <property type="entry name" value="vRNAP_dom"/>
</dbReference>
<feature type="domain" description="Virion DNA-directed RNA polymerase" evidence="3">
    <location>
        <begin position="2188"/>
        <end position="2324"/>
    </location>
</feature>
<dbReference type="InterPro" id="IPR053805">
    <property type="entry name" value="N4_RNAP_helical"/>
</dbReference>
<dbReference type="InterPro" id="IPR054062">
    <property type="entry name" value="vRNAP_dom2"/>
</dbReference>
<feature type="region of interest" description="Disordered" evidence="1">
    <location>
        <begin position="2577"/>
        <end position="2596"/>
    </location>
</feature>
<feature type="domain" description="Bacteriophage N4 RNA polymerase helical" evidence="5">
    <location>
        <begin position="1954"/>
        <end position="2009"/>
    </location>
</feature>